<keyword evidence="9" id="KW-1185">Reference proteome</keyword>
<dbReference type="EMBL" id="ADBJ01000044">
    <property type="protein sequence ID" value="EFA76815.1"/>
    <property type="molecule type" value="Genomic_DNA"/>
</dbReference>
<gene>
    <name evidence="8" type="ORF">PPL_09567</name>
</gene>
<name>D3BNF5_HETP5</name>
<dbReference type="STRING" id="670386.D3BNF5"/>
<keyword evidence="2 5" id="KW-0547">Nucleotide-binding</keyword>
<keyword evidence="1" id="KW-0808">Transferase</keyword>
<comment type="caution">
    <text evidence="8">The sequence shown here is derived from an EMBL/GenBank/DDBJ whole genome shotgun (WGS) entry which is preliminary data.</text>
</comment>
<feature type="domain" description="Protein kinase" evidence="7">
    <location>
        <begin position="367"/>
        <end position="638"/>
    </location>
</feature>
<keyword evidence="4 5" id="KW-0067">ATP-binding</keyword>
<evidence type="ECO:0000259" key="7">
    <source>
        <dbReference type="PROSITE" id="PS50011"/>
    </source>
</evidence>
<keyword evidence="3" id="KW-0418">Kinase</keyword>
<dbReference type="SUPFAM" id="SSF56112">
    <property type="entry name" value="Protein kinase-like (PK-like)"/>
    <property type="match status" value="1"/>
</dbReference>
<dbReference type="FunFam" id="3.30.200.20:FF:000180">
    <property type="entry name" value="serine/threonine-protein kinase STY46-like"/>
    <property type="match status" value="1"/>
</dbReference>
<feature type="transmembrane region" description="Helical" evidence="6">
    <location>
        <begin position="156"/>
        <end position="180"/>
    </location>
</feature>
<feature type="transmembrane region" description="Helical" evidence="6">
    <location>
        <begin position="192"/>
        <end position="213"/>
    </location>
</feature>
<dbReference type="InParanoid" id="D3BNF5"/>
<feature type="transmembrane region" description="Helical" evidence="6">
    <location>
        <begin position="265"/>
        <end position="286"/>
    </location>
</feature>
<proteinExistence type="predicted"/>
<evidence type="ECO:0000313" key="8">
    <source>
        <dbReference type="EMBL" id="EFA76815.1"/>
    </source>
</evidence>
<keyword evidence="6 8" id="KW-0812">Transmembrane</keyword>
<feature type="transmembrane region" description="Helical" evidence="6">
    <location>
        <begin position="129"/>
        <end position="150"/>
    </location>
</feature>
<evidence type="ECO:0000256" key="4">
    <source>
        <dbReference type="ARBA" id="ARBA00022840"/>
    </source>
</evidence>
<dbReference type="GeneID" id="31365042"/>
<evidence type="ECO:0000256" key="3">
    <source>
        <dbReference type="ARBA" id="ARBA00022777"/>
    </source>
</evidence>
<dbReference type="Pfam" id="PF07714">
    <property type="entry name" value="PK_Tyr_Ser-Thr"/>
    <property type="match status" value="1"/>
</dbReference>
<evidence type="ECO:0000313" key="9">
    <source>
        <dbReference type="Proteomes" id="UP000001396"/>
    </source>
</evidence>
<dbReference type="CDD" id="cd13999">
    <property type="entry name" value="STKc_MAP3K-like"/>
    <property type="match status" value="1"/>
</dbReference>
<dbReference type="Gene3D" id="1.10.510.10">
    <property type="entry name" value="Transferase(Phosphotransferase) domain 1"/>
    <property type="match status" value="1"/>
</dbReference>
<dbReference type="PRINTS" id="PR00109">
    <property type="entry name" value="TYRKINASE"/>
</dbReference>
<dbReference type="RefSeq" id="XP_020428947.1">
    <property type="nucleotide sequence ID" value="XM_020580360.1"/>
</dbReference>
<reference evidence="8 9" key="1">
    <citation type="journal article" date="2011" name="Genome Res.">
        <title>Phylogeny-wide analysis of social amoeba genomes highlights ancient origins for complex intercellular communication.</title>
        <authorList>
            <person name="Heidel A.J."/>
            <person name="Lawal H.M."/>
            <person name="Felder M."/>
            <person name="Schilde C."/>
            <person name="Helps N.R."/>
            <person name="Tunggal B."/>
            <person name="Rivero F."/>
            <person name="John U."/>
            <person name="Schleicher M."/>
            <person name="Eichinger L."/>
            <person name="Platzer M."/>
            <person name="Noegel A.A."/>
            <person name="Schaap P."/>
            <person name="Gloeckner G."/>
        </authorList>
    </citation>
    <scope>NUCLEOTIDE SEQUENCE [LARGE SCALE GENOMIC DNA]</scope>
    <source>
        <strain evidence="9">ATCC 26659 / Pp 5 / PN500</strain>
    </source>
</reference>
<dbReference type="GO" id="GO:0005524">
    <property type="term" value="F:ATP binding"/>
    <property type="evidence" value="ECO:0007669"/>
    <property type="project" value="UniProtKB-UniRule"/>
</dbReference>
<keyword evidence="6" id="KW-1133">Transmembrane helix</keyword>
<dbReference type="InterPro" id="IPR011009">
    <property type="entry name" value="Kinase-like_dom_sf"/>
</dbReference>
<dbReference type="InterPro" id="IPR000719">
    <property type="entry name" value="Prot_kinase_dom"/>
</dbReference>
<feature type="binding site" evidence="5">
    <location>
        <position position="394"/>
    </location>
    <ligand>
        <name>ATP</name>
        <dbReference type="ChEBI" id="CHEBI:30616"/>
    </ligand>
</feature>
<organism evidence="8 9">
    <name type="scientific">Heterostelium pallidum (strain ATCC 26659 / Pp 5 / PN500)</name>
    <name type="common">Cellular slime mold</name>
    <name type="synonym">Polysphondylium pallidum</name>
    <dbReference type="NCBI Taxonomy" id="670386"/>
    <lineage>
        <taxon>Eukaryota</taxon>
        <taxon>Amoebozoa</taxon>
        <taxon>Evosea</taxon>
        <taxon>Eumycetozoa</taxon>
        <taxon>Dictyostelia</taxon>
        <taxon>Acytosteliales</taxon>
        <taxon>Acytosteliaceae</taxon>
        <taxon>Heterostelium</taxon>
    </lineage>
</organism>
<dbReference type="PROSITE" id="PS00109">
    <property type="entry name" value="PROTEIN_KINASE_TYR"/>
    <property type="match status" value="1"/>
</dbReference>
<dbReference type="InterPro" id="IPR051681">
    <property type="entry name" value="Ser/Thr_Kinases-Pseudokinases"/>
</dbReference>
<keyword evidence="6" id="KW-0472">Membrane</keyword>
<dbReference type="AlphaFoldDB" id="D3BNF5"/>
<evidence type="ECO:0000256" key="5">
    <source>
        <dbReference type="PROSITE-ProRule" id="PRU10141"/>
    </source>
</evidence>
<dbReference type="OMA" id="NCIVTEY"/>
<evidence type="ECO:0000256" key="2">
    <source>
        <dbReference type="ARBA" id="ARBA00022741"/>
    </source>
</evidence>
<accession>D3BNF5</accession>
<dbReference type="InterPro" id="IPR001245">
    <property type="entry name" value="Ser-Thr/Tyr_kinase_cat_dom"/>
</dbReference>
<evidence type="ECO:0000256" key="6">
    <source>
        <dbReference type="SAM" id="Phobius"/>
    </source>
</evidence>
<dbReference type="InterPro" id="IPR017441">
    <property type="entry name" value="Protein_kinase_ATP_BS"/>
</dbReference>
<protein>
    <submittedName>
        <fullName evidence="8">Putative transmembrane protein</fullName>
    </submittedName>
</protein>
<dbReference type="PANTHER" id="PTHR44329">
    <property type="entry name" value="SERINE/THREONINE-PROTEIN KINASE TNNI3K-RELATED"/>
    <property type="match status" value="1"/>
</dbReference>
<dbReference type="Proteomes" id="UP000001396">
    <property type="component" value="Unassembled WGS sequence"/>
</dbReference>
<dbReference type="PROSITE" id="PS50011">
    <property type="entry name" value="PROTEIN_KINASE_DOM"/>
    <property type="match status" value="1"/>
</dbReference>
<dbReference type="PROSITE" id="PS00107">
    <property type="entry name" value="PROTEIN_KINASE_ATP"/>
    <property type="match status" value="1"/>
</dbReference>
<feature type="transmembrane region" description="Helical" evidence="6">
    <location>
        <begin position="233"/>
        <end position="253"/>
    </location>
</feature>
<dbReference type="FunCoup" id="D3BNF5">
    <property type="interactions" value="97"/>
</dbReference>
<feature type="transmembrane region" description="Helical" evidence="6">
    <location>
        <begin position="31"/>
        <end position="53"/>
    </location>
</feature>
<sequence length="684" mass="76954">MSNSTGCDGGCSFCQSILTKSFSFVDDGTSIVFNVVIDAIAVGYIFSALYLLFRIQRSYTYLQQSSTQLNSSGSTIPMRTMNGDKKQLQQSGDGNNQYVAINMSSESQLLFDKNMRITINQPKIIGSTYFRHLLFVIIWLSVMGLILMLMPPWSGILYPTLIIVVGSGQIITDNWILVFLSGKGDDKFASRCAFFLCTLLYLIITSTSLASTLDSPLCTSPQQCQLFLFQDPYTRLGMHAVYTVVYGVLLFLSVRGKMIRPTARIWITFLLIEYFISSLGSFLKILHVDFSDCLLSLSSITYAFLYGPLLFRTCGNDTNLLRARSEFEPLLNNFQEYQNLFGGESITSSDGTNALQLAAFNIKYSEFKFGEVIGGGYFGEVKKAIWKGALVAVKVLHRNSYRNTDNIEDNVFFKEVAILSILRHPNVLQFLGVCAEQDKNCIVTEYMGGGSLDRLISDRYFLFLNHPEFAWRIALDIAKGMFYLHDWKPNPILHRDLSTKNILLDETFSLAKVADFGLSREQGFEMTASVGYLPFQAPEVFIGELYTPKADVYSFGILLWCIVSGEQPTGELPPLKMAHMAAYENYRPPLPDLKIQMWQPLVNLIQMCWKPNPEERPTFAFVLDFLEANMPAEASTFFQRTTLTTTNGNSTRSASLAMSVALDTTSSSDDDDIFNRNEFHYIGD</sequence>
<evidence type="ECO:0000256" key="1">
    <source>
        <dbReference type="ARBA" id="ARBA00022679"/>
    </source>
</evidence>
<dbReference type="GO" id="GO:0004674">
    <property type="term" value="F:protein serine/threonine kinase activity"/>
    <property type="evidence" value="ECO:0007669"/>
    <property type="project" value="TreeGrafter"/>
</dbReference>
<dbReference type="InterPro" id="IPR008266">
    <property type="entry name" value="Tyr_kinase_AS"/>
</dbReference>